<organism evidence="3 4">
    <name type="scientific">Rhodococcus jostii</name>
    <dbReference type="NCBI Taxonomy" id="132919"/>
    <lineage>
        <taxon>Bacteria</taxon>
        <taxon>Bacillati</taxon>
        <taxon>Actinomycetota</taxon>
        <taxon>Actinomycetes</taxon>
        <taxon>Mycobacteriales</taxon>
        <taxon>Nocardiaceae</taxon>
        <taxon>Rhodococcus</taxon>
    </lineage>
</organism>
<name>A0ABU4CHF6_RHOJO</name>
<keyword evidence="4" id="KW-1185">Reference proteome</keyword>
<comment type="caution">
    <text evidence="3">The sequence shown here is derived from an EMBL/GenBank/DDBJ whole genome shotgun (WGS) entry which is preliminary data.</text>
</comment>
<dbReference type="InterPro" id="IPR042070">
    <property type="entry name" value="PucR_C-HTH_sf"/>
</dbReference>
<evidence type="ECO:0000259" key="1">
    <source>
        <dbReference type="Pfam" id="PF07905"/>
    </source>
</evidence>
<dbReference type="InterPro" id="IPR012914">
    <property type="entry name" value="PucR_dom"/>
</dbReference>
<reference evidence="3 4" key="1">
    <citation type="submission" date="2023-10" db="EMBL/GenBank/DDBJ databases">
        <title>Development of a sustainable strategy for remediation of hydrocarbon-contaminated territories based on the waste exchange concept.</title>
        <authorList>
            <person name="Krivoruchko A."/>
        </authorList>
    </citation>
    <scope>NUCLEOTIDE SEQUENCE [LARGE SCALE GENOMIC DNA]</scope>
    <source>
        <strain evidence="3 4">IEGM 60</strain>
    </source>
</reference>
<dbReference type="InterPro" id="IPR025736">
    <property type="entry name" value="PucR_C-HTH_dom"/>
</dbReference>
<dbReference type="Proteomes" id="UP001185737">
    <property type="component" value="Unassembled WGS sequence"/>
</dbReference>
<dbReference type="EMBL" id="JAWLKA010000012">
    <property type="protein sequence ID" value="MDV6282959.1"/>
    <property type="molecule type" value="Genomic_DNA"/>
</dbReference>
<dbReference type="Pfam" id="PF07905">
    <property type="entry name" value="PucR"/>
    <property type="match status" value="1"/>
</dbReference>
<feature type="domain" description="Purine catabolism PurC-like" evidence="1">
    <location>
        <begin position="10"/>
        <end position="122"/>
    </location>
</feature>
<dbReference type="RefSeq" id="WP_317569301.1">
    <property type="nucleotide sequence ID" value="NZ_JAWLKA010000012.1"/>
</dbReference>
<evidence type="ECO:0000313" key="3">
    <source>
        <dbReference type="EMBL" id="MDV6282959.1"/>
    </source>
</evidence>
<feature type="domain" description="PucR C-terminal helix-turn-helix" evidence="2">
    <location>
        <begin position="430"/>
        <end position="486"/>
    </location>
</feature>
<dbReference type="PANTHER" id="PTHR33744">
    <property type="entry name" value="CARBOHYDRATE DIACID REGULATOR"/>
    <property type="match status" value="1"/>
</dbReference>
<dbReference type="Gene3D" id="1.10.10.2840">
    <property type="entry name" value="PucR C-terminal helix-turn-helix domain"/>
    <property type="match status" value="1"/>
</dbReference>
<dbReference type="Pfam" id="PF13556">
    <property type="entry name" value="HTH_30"/>
    <property type="match status" value="1"/>
</dbReference>
<evidence type="ECO:0000313" key="4">
    <source>
        <dbReference type="Proteomes" id="UP001185737"/>
    </source>
</evidence>
<proteinExistence type="predicted"/>
<accession>A0ABU4CHF6</accession>
<protein>
    <submittedName>
        <fullName evidence="3">PucR family transcriptional regulator ligand-binding domain-containing protein</fullName>
    </submittedName>
</protein>
<gene>
    <name evidence="3" type="ORF">R3Q59_20865</name>
</gene>
<sequence length="496" mass="53614">MSNLTVGDLVAMRQLACSVVAGEAGVDRPVVWAHVCELPDPWNWLSADDLLMTTGMSLPAAADEQTRFIRRLSEAGLAGIAIGDDLLAPPLTQGMLSEADELHFPVVAVGHATPFAAIGRTVAVAAQSVQVSRIARLSRLYDATHASPEEETSLLDRLSVELGHRLHVVDVELGSEVLRDAHPLEDELVDQLRTRVDGRLDRLPPRVAIEAGAETTATAFALATHRKCMLVAAGHTDIEVDAFVLLHAQSLVGVEVERVTRERERSDVARAQLLEQMIAGSISAEAAAPRLGQLHLTETNWCVIGFDTTHLHVVRTLIGDRGFPYLSCSAGGEGYLMVSSADADAAADLLDRHIDAMGMSARNATTGRVPDSVRQARWALQAARAAGGGLAEYSTAAPLFLPRTLTEAHFATRAVLGKIIDYDAAHHSDLVETLDAFLSMDRNWSATAKRLVIHRQTLGYRLRKIESLTGRSMKSSADIADFWMALITRRISSGQD</sequence>
<dbReference type="InterPro" id="IPR051448">
    <property type="entry name" value="CdaR-like_regulators"/>
</dbReference>
<evidence type="ECO:0000259" key="2">
    <source>
        <dbReference type="Pfam" id="PF13556"/>
    </source>
</evidence>
<dbReference type="PANTHER" id="PTHR33744:SF1">
    <property type="entry name" value="DNA-BINDING TRANSCRIPTIONAL ACTIVATOR ADER"/>
    <property type="match status" value="1"/>
</dbReference>